<dbReference type="InterPro" id="IPR008978">
    <property type="entry name" value="HSP20-like_chaperone"/>
</dbReference>
<proteinExistence type="inferred from homology"/>
<dbReference type="SUPFAM" id="SSF49764">
    <property type="entry name" value="HSP20-like chaperones"/>
    <property type="match status" value="1"/>
</dbReference>
<accession>A0ABQ2RNW9</accession>
<evidence type="ECO:0000256" key="3">
    <source>
        <dbReference type="SAM" id="MobiDB-lite"/>
    </source>
</evidence>
<reference evidence="6" key="1">
    <citation type="journal article" date="2019" name="Int. J. Syst. Evol. Microbiol.">
        <title>The Global Catalogue of Microorganisms (GCM) 10K type strain sequencing project: providing services to taxonomists for standard genome sequencing and annotation.</title>
        <authorList>
            <consortium name="The Broad Institute Genomics Platform"/>
            <consortium name="The Broad Institute Genome Sequencing Center for Infectious Disease"/>
            <person name="Wu L."/>
            <person name="Ma J."/>
        </authorList>
    </citation>
    <scope>NUCLEOTIDE SEQUENCE [LARGE SCALE GENOMIC DNA]</scope>
    <source>
        <strain evidence="6">JCM 31404</strain>
    </source>
</reference>
<dbReference type="Gene3D" id="2.60.40.790">
    <property type="match status" value="1"/>
</dbReference>
<evidence type="ECO:0000313" key="5">
    <source>
        <dbReference type="EMBL" id="GGR45584.1"/>
    </source>
</evidence>
<name>A0ABQ2RNW9_9DEIO</name>
<dbReference type="RefSeq" id="WP_189063229.1">
    <property type="nucleotide sequence ID" value="NZ_BMQM01000001.1"/>
</dbReference>
<evidence type="ECO:0000259" key="4">
    <source>
        <dbReference type="PROSITE" id="PS01031"/>
    </source>
</evidence>
<dbReference type="Pfam" id="PF00011">
    <property type="entry name" value="HSP20"/>
    <property type="match status" value="1"/>
</dbReference>
<dbReference type="CDD" id="cd06464">
    <property type="entry name" value="ACD_sHsps-like"/>
    <property type="match status" value="1"/>
</dbReference>
<organism evidence="5 6">
    <name type="scientific">Deinococcus seoulensis</name>
    <dbReference type="NCBI Taxonomy" id="1837379"/>
    <lineage>
        <taxon>Bacteria</taxon>
        <taxon>Thermotogati</taxon>
        <taxon>Deinococcota</taxon>
        <taxon>Deinococci</taxon>
        <taxon>Deinococcales</taxon>
        <taxon>Deinococcaceae</taxon>
        <taxon>Deinococcus</taxon>
    </lineage>
</organism>
<feature type="domain" description="SHSP" evidence="4">
    <location>
        <begin position="23"/>
        <end position="131"/>
    </location>
</feature>
<evidence type="ECO:0000313" key="6">
    <source>
        <dbReference type="Proteomes" id="UP000634308"/>
    </source>
</evidence>
<dbReference type="InterPro" id="IPR002068">
    <property type="entry name" value="A-crystallin/Hsp20_dom"/>
</dbReference>
<dbReference type="Proteomes" id="UP000634308">
    <property type="component" value="Unassembled WGS sequence"/>
</dbReference>
<keyword evidence="6" id="KW-1185">Reference proteome</keyword>
<evidence type="ECO:0000256" key="1">
    <source>
        <dbReference type="PROSITE-ProRule" id="PRU00285"/>
    </source>
</evidence>
<comment type="caution">
    <text evidence="5">The sequence shown here is derived from an EMBL/GenBank/DDBJ whole genome shotgun (WGS) entry which is preliminary data.</text>
</comment>
<feature type="compositionally biased region" description="Basic and acidic residues" evidence="3">
    <location>
        <begin position="130"/>
        <end position="141"/>
    </location>
</feature>
<comment type="similarity">
    <text evidence="1 2">Belongs to the small heat shock protein (HSP20) family.</text>
</comment>
<gene>
    <name evidence="5" type="ORF">GCM10008959_03470</name>
</gene>
<dbReference type="EMBL" id="BMQM01000001">
    <property type="protein sequence ID" value="GGR45584.1"/>
    <property type="molecule type" value="Genomic_DNA"/>
</dbReference>
<protein>
    <submittedName>
        <fullName evidence="5">Heat-shock protein</fullName>
    </submittedName>
</protein>
<sequence>MNEPVLARLQHLMTLREEVETLTGTGPWNPSADWADADTHLILYLDVPGVNPDTLELLEEDGTVTIAGHRDETHRLLRGERPAGLFRRTLTFPEDVLPQTGQASLAGGVLCVRFEKRHPTINVHSSDAPDTDHHTDPHTDD</sequence>
<dbReference type="PROSITE" id="PS01031">
    <property type="entry name" value="SHSP"/>
    <property type="match status" value="1"/>
</dbReference>
<evidence type="ECO:0000256" key="2">
    <source>
        <dbReference type="RuleBase" id="RU003616"/>
    </source>
</evidence>
<feature type="region of interest" description="Disordered" evidence="3">
    <location>
        <begin position="122"/>
        <end position="141"/>
    </location>
</feature>